<sequence>MGESAAITEAERSTGGYARYVGRVGGLAFALGVGAAVLAGAGAASADTSDSGGASSSTSDASSSDTSSSDTDAGPRSKRSSETTQESETASESDATDDAETETDDADDADDADETDETEIEPDEEEVESSSPAAEEADMPAGSRAADVDEPSSTQSMSVAPPAAVEPSPWERFFENETPTLGYNPAENTTIEGRIEGDLHPEDGDSTQLTYTATRPDHGTVVINPDGTFVYTPGASYAGQDRFDVTVSDARSGFHIHGFAGLLNLLSFGILGNSGHRTTETVFIGFERAVVASGLNSPVDFRFLPDGRVIVAEKAGAIRIVENGAAGAPLITLSVATLGERGVSGLAVDPDFADNGHLYVAYTTSALRNRLSQLTVVGNAAGSEVVLLESTVSAALNHQGGALGFGPDGTLYWGLGDNGSGANSQDLTNLHGKILRINPDGSVPSDNPAISGARAEIFAYGLRNPFRLAFTPSGALLVADVGAASFEEVNLVTAGGNYGWPGAEGVCASCTSIDPIYTYPRGGGAAITSVLVYDGTTFGPAYQNKVFIADLVQGWIKVLTCTPEFTSCGNPEDFDLQAGTTLGLLQGPDGNVYQLTYSGSLVRIAPAGTSSV</sequence>
<feature type="compositionally biased region" description="Acidic residues" evidence="1">
    <location>
        <begin position="89"/>
        <end position="128"/>
    </location>
</feature>
<dbReference type="SUPFAM" id="SSF50952">
    <property type="entry name" value="Soluble quinoprotein glucose dehydrogenase"/>
    <property type="match status" value="1"/>
</dbReference>
<dbReference type="InterPro" id="IPR011042">
    <property type="entry name" value="6-blade_b-propeller_TolB-like"/>
</dbReference>
<dbReference type="EMBL" id="JABFYL010000026">
    <property type="protein sequence ID" value="NVN50707.1"/>
    <property type="molecule type" value="Genomic_DNA"/>
</dbReference>
<dbReference type="InterPro" id="IPR012938">
    <property type="entry name" value="Glc/Sorbosone_DH"/>
</dbReference>
<feature type="domain" description="Glucose/Sorbosone dehydrogenase" evidence="2">
    <location>
        <begin position="295"/>
        <end position="600"/>
    </location>
</feature>
<feature type="compositionally biased region" description="Low complexity" evidence="1">
    <location>
        <begin position="41"/>
        <end position="72"/>
    </location>
</feature>
<organism evidence="3 4">
    <name type="scientific">Mycolicibacterium hippocampi</name>
    <dbReference type="NCBI Taxonomy" id="659824"/>
    <lineage>
        <taxon>Bacteria</taxon>
        <taxon>Bacillati</taxon>
        <taxon>Actinomycetota</taxon>
        <taxon>Actinomycetes</taxon>
        <taxon>Mycobacteriales</taxon>
        <taxon>Mycobacteriaceae</taxon>
        <taxon>Mycolicibacterium</taxon>
    </lineage>
</organism>
<dbReference type="PANTHER" id="PTHR19328">
    <property type="entry name" value="HEDGEHOG-INTERACTING PROTEIN"/>
    <property type="match status" value="1"/>
</dbReference>
<dbReference type="RefSeq" id="WP_178359054.1">
    <property type="nucleotide sequence ID" value="NZ_JABFYL010000026.1"/>
</dbReference>
<reference evidence="3 4" key="1">
    <citation type="submission" date="2020-05" db="EMBL/GenBank/DDBJ databases">
        <title>Draft genome sequence of Mycobacterium hippocampi DL, isolated from European seabass, Dicentrarchus labrax, reared in fish farms.</title>
        <authorList>
            <person name="Stathopoulou P."/>
            <person name="Asimakis E."/>
            <person name="Tzokas K."/>
            <person name="Batargias C."/>
            <person name="Tsiamis G."/>
        </authorList>
    </citation>
    <scope>NUCLEOTIDE SEQUENCE [LARGE SCALE GENOMIC DNA]</scope>
    <source>
        <strain evidence="3 4">DL</strain>
    </source>
</reference>
<evidence type="ECO:0000259" key="2">
    <source>
        <dbReference type="Pfam" id="PF07995"/>
    </source>
</evidence>
<feature type="compositionally biased region" description="Low complexity" evidence="1">
    <location>
        <begin position="158"/>
        <end position="168"/>
    </location>
</feature>
<name>A0A850PPS8_9MYCO</name>
<dbReference type="PANTHER" id="PTHR19328:SF75">
    <property type="entry name" value="ALDOSE SUGAR DEHYDROGENASE YLII"/>
    <property type="match status" value="1"/>
</dbReference>
<comment type="caution">
    <text evidence="3">The sequence shown here is derived from an EMBL/GenBank/DDBJ whole genome shotgun (WGS) entry which is preliminary data.</text>
</comment>
<evidence type="ECO:0000313" key="3">
    <source>
        <dbReference type="EMBL" id="NVN50707.1"/>
    </source>
</evidence>
<protein>
    <recommendedName>
        <fullName evidence="2">Glucose/Sorbosone dehydrogenase domain-containing protein</fullName>
    </recommendedName>
</protein>
<dbReference type="Gene3D" id="2.60.40.3440">
    <property type="match status" value="1"/>
</dbReference>
<proteinExistence type="predicted"/>
<dbReference type="Pfam" id="PF17963">
    <property type="entry name" value="Big_9"/>
    <property type="match status" value="1"/>
</dbReference>
<evidence type="ECO:0000256" key="1">
    <source>
        <dbReference type="SAM" id="MobiDB-lite"/>
    </source>
</evidence>
<dbReference type="Gene3D" id="2.120.10.30">
    <property type="entry name" value="TolB, C-terminal domain"/>
    <property type="match status" value="1"/>
</dbReference>
<gene>
    <name evidence="3" type="ORF">HLY00_2431</name>
</gene>
<dbReference type="InterPro" id="IPR011041">
    <property type="entry name" value="Quinoprot_gluc/sorb_DH_b-prop"/>
</dbReference>
<accession>A0A850PPS8</accession>
<dbReference type="Pfam" id="PF07995">
    <property type="entry name" value="GSDH"/>
    <property type="match status" value="1"/>
</dbReference>
<dbReference type="Proteomes" id="UP000570517">
    <property type="component" value="Unassembled WGS sequence"/>
</dbReference>
<feature type="region of interest" description="Disordered" evidence="1">
    <location>
        <begin position="41"/>
        <end position="170"/>
    </location>
</feature>
<keyword evidence="4" id="KW-1185">Reference proteome</keyword>
<dbReference type="AlphaFoldDB" id="A0A850PPS8"/>
<evidence type="ECO:0000313" key="4">
    <source>
        <dbReference type="Proteomes" id="UP000570517"/>
    </source>
</evidence>